<dbReference type="PANTHER" id="PTHR10778:SF10">
    <property type="entry name" value="SOLUTE CARRIER FAMILY 35 MEMBER B1"/>
    <property type="match status" value="1"/>
</dbReference>
<dbReference type="Pfam" id="PF03151">
    <property type="entry name" value="TPT"/>
    <property type="match status" value="1"/>
</dbReference>
<feature type="transmembrane region" description="Helical" evidence="9">
    <location>
        <begin position="327"/>
        <end position="348"/>
    </location>
</feature>
<feature type="transmembrane region" description="Helical" evidence="9">
    <location>
        <begin position="237"/>
        <end position="255"/>
    </location>
</feature>
<evidence type="ECO:0000256" key="5">
    <source>
        <dbReference type="ARBA" id="ARBA00022824"/>
    </source>
</evidence>
<evidence type="ECO:0000256" key="1">
    <source>
        <dbReference type="ARBA" id="ARBA00004477"/>
    </source>
</evidence>
<evidence type="ECO:0000313" key="11">
    <source>
        <dbReference type="EMBL" id="EGC30329.1"/>
    </source>
</evidence>
<feature type="domain" description="Sugar phosphate transporter" evidence="10">
    <location>
        <begin position="57"/>
        <end position="302"/>
    </location>
</feature>
<reference evidence="12" key="1">
    <citation type="journal article" date="2011" name="Genome Biol.">
        <title>Comparative genomics of the social amoebae Dictyostelium discoideum and Dictyostelium purpureum.</title>
        <authorList>
            <consortium name="US DOE Joint Genome Institute (JGI-PGF)"/>
            <person name="Sucgang R."/>
            <person name="Kuo A."/>
            <person name="Tian X."/>
            <person name="Salerno W."/>
            <person name="Parikh A."/>
            <person name="Feasley C.L."/>
            <person name="Dalin E."/>
            <person name="Tu H."/>
            <person name="Huang E."/>
            <person name="Barry K."/>
            <person name="Lindquist E."/>
            <person name="Shapiro H."/>
            <person name="Bruce D."/>
            <person name="Schmutz J."/>
            <person name="Salamov A."/>
            <person name="Fey P."/>
            <person name="Gaudet P."/>
            <person name="Anjard C."/>
            <person name="Babu M.M."/>
            <person name="Basu S."/>
            <person name="Bushmanova Y."/>
            <person name="van der Wel H."/>
            <person name="Katoh-Kurasawa M."/>
            <person name="Dinh C."/>
            <person name="Coutinho P.M."/>
            <person name="Saito T."/>
            <person name="Elias M."/>
            <person name="Schaap P."/>
            <person name="Kay R.R."/>
            <person name="Henrissat B."/>
            <person name="Eichinger L."/>
            <person name="Rivero F."/>
            <person name="Putnam N.H."/>
            <person name="West C.M."/>
            <person name="Loomis W.F."/>
            <person name="Chisholm R.L."/>
            <person name="Shaulsky G."/>
            <person name="Strassmann J.E."/>
            <person name="Queller D.C."/>
            <person name="Kuspa A."/>
            <person name="Grigoriev I.V."/>
        </authorList>
    </citation>
    <scope>NUCLEOTIDE SEQUENCE [LARGE SCALE GENOMIC DNA]</scope>
    <source>
        <strain evidence="12">QSDP1</strain>
    </source>
</reference>
<dbReference type="GO" id="GO:0005460">
    <property type="term" value="F:UDP-glucose transmembrane transporter activity"/>
    <property type="evidence" value="ECO:0000318"/>
    <property type="project" value="GO_Central"/>
</dbReference>
<evidence type="ECO:0000256" key="6">
    <source>
        <dbReference type="ARBA" id="ARBA00022989"/>
    </source>
</evidence>
<keyword evidence="3" id="KW-0813">Transport</keyword>
<dbReference type="AlphaFoldDB" id="F1A0F5"/>
<keyword evidence="4 9" id="KW-0812">Transmembrane</keyword>
<dbReference type="InterPro" id="IPR013657">
    <property type="entry name" value="SCL35B1-4/HUT1"/>
</dbReference>
<evidence type="ECO:0000259" key="10">
    <source>
        <dbReference type="Pfam" id="PF03151"/>
    </source>
</evidence>
<gene>
    <name evidence="11" type="ORF">DICPUDRAFT_157949</name>
</gene>
<comment type="similarity">
    <text evidence="2">Belongs to the nucleotide-sugar transporter family. SLC35B subfamily.</text>
</comment>
<dbReference type="GO" id="GO:0005459">
    <property type="term" value="F:UDP-galactose transmembrane transporter activity"/>
    <property type="evidence" value="ECO:0000318"/>
    <property type="project" value="GO_Central"/>
</dbReference>
<dbReference type="Proteomes" id="UP000001064">
    <property type="component" value="Unassembled WGS sequence"/>
</dbReference>
<dbReference type="VEuPathDB" id="AmoebaDB:DICPUDRAFT_157949"/>
<dbReference type="GO" id="GO:0000139">
    <property type="term" value="C:Golgi membrane"/>
    <property type="evidence" value="ECO:0000318"/>
    <property type="project" value="GO_Central"/>
</dbReference>
<feature type="transmembrane region" description="Helical" evidence="9">
    <location>
        <begin position="116"/>
        <end position="139"/>
    </location>
</feature>
<proteinExistence type="inferred from homology"/>
<keyword evidence="12" id="KW-1185">Reference proteome</keyword>
<dbReference type="OMA" id="WACTYLY"/>
<organism evidence="11 12">
    <name type="scientific">Dictyostelium purpureum</name>
    <name type="common">Slime mold</name>
    <dbReference type="NCBI Taxonomy" id="5786"/>
    <lineage>
        <taxon>Eukaryota</taxon>
        <taxon>Amoebozoa</taxon>
        <taxon>Evosea</taxon>
        <taxon>Eumycetozoa</taxon>
        <taxon>Dictyostelia</taxon>
        <taxon>Dictyosteliales</taxon>
        <taxon>Dictyosteliaceae</taxon>
        <taxon>Dictyostelium</taxon>
    </lineage>
</organism>
<dbReference type="InterPro" id="IPR037185">
    <property type="entry name" value="EmrE-like"/>
</dbReference>
<protein>
    <recommendedName>
        <fullName evidence="10">Sugar phosphate transporter domain-containing protein</fullName>
    </recommendedName>
</protein>
<keyword evidence="5" id="KW-0256">Endoplasmic reticulum</keyword>
<dbReference type="InterPro" id="IPR004853">
    <property type="entry name" value="Sugar_P_trans_dom"/>
</dbReference>
<feature type="transmembrane region" description="Helical" evidence="9">
    <location>
        <begin position="75"/>
        <end position="95"/>
    </location>
</feature>
<feature type="transmembrane region" description="Helical" evidence="9">
    <location>
        <begin position="169"/>
        <end position="189"/>
    </location>
</feature>
<dbReference type="PANTHER" id="PTHR10778">
    <property type="entry name" value="SOLUTE CARRIER FAMILY 35 MEMBER B"/>
    <property type="match status" value="1"/>
</dbReference>
<evidence type="ECO:0000256" key="2">
    <source>
        <dbReference type="ARBA" id="ARBA00010694"/>
    </source>
</evidence>
<dbReference type="GO" id="GO:0072334">
    <property type="term" value="P:UDP-galactose transmembrane transport"/>
    <property type="evidence" value="ECO:0000318"/>
    <property type="project" value="GO_Central"/>
</dbReference>
<keyword evidence="6 9" id="KW-1133">Transmembrane helix</keyword>
<feature type="transmembrane region" description="Helical" evidence="9">
    <location>
        <begin position="267"/>
        <end position="285"/>
    </location>
</feature>
<feature type="transmembrane region" description="Helical" evidence="9">
    <location>
        <begin position="145"/>
        <end position="162"/>
    </location>
</feature>
<name>F1A0F5_DICPU</name>
<evidence type="ECO:0000256" key="8">
    <source>
        <dbReference type="SAM" id="MobiDB-lite"/>
    </source>
</evidence>
<dbReference type="SUPFAM" id="SSF103481">
    <property type="entry name" value="Multidrug resistance efflux transporter EmrE"/>
    <property type="match status" value="1"/>
</dbReference>
<evidence type="ECO:0000256" key="4">
    <source>
        <dbReference type="ARBA" id="ARBA00022692"/>
    </source>
</evidence>
<dbReference type="Gene3D" id="1.10.3730.20">
    <property type="match status" value="1"/>
</dbReference>
<dbReference type="STRING" id="5786.F1A0F5"/>
<accession>F1A0F5</accession>
<dbReference type="InParanoid" id="F1A0F5"/>
<dbReference type="GO" id="GO:0005789">
    <property type="term" value="C:endoplasmic reticulum membrane"/>
    <property type="evidence" value="ECO:0000318"/>
    <property type="project" value="GO_Central"/>
</dbReference>
<dbReference type="EMBL" id="GL871338">
    <property type="protein sequence ID" value="EGC30329.1"/>
    <property type="molecule type" value="Genomic_DNA"/>
</dbReference>
<keyword evidence="7 9" id="KW-0472">Membrane</keyword>
<feature type="transmembrane region" description="Helical" evidence="9">
    <location>
        <begin position="201"/>
        <end position="225"/>
    </location>
</feature>
<evidence type="ECO:0000256" key="9">
    <source>
        <dbReference type="SAM" id="Phobius"/>
    </source>
</evidence>
<sequence>MDLENNNNNNNSNDNIDSNIGNDIDNTNNNNNKYYYNTDIHNINSNSNNHSSFEQYNGIGAAILGPYPFPLTSSFFQTLGAVTILLIFNLIQYRYQKNDLVQKSYFFDKNFIQKSLIMIPVSLCFALVMILTNLAIQMVPVDYHVVIKSTNIIWVVLFSILINKEKPSIFEYFSIGLLLAGTLLVSLVFAKEGEGTAKSIIINLLSSFFESLTIVVLKWACTYLYRIDETITVIEISLFKVVQGSIAIAIPMFFIDKVNGFKVLPELPTHVLFLLISGIFITMVYQTCTVWLSKSMYSTTVGIISQLQIIPQEFINIISGSFVSSPLHIVGVVLSALGCCCFSAYHFFKIFSFKKSVQFKSVTKDIQKN</sequence>
<feature type="region of interest" description="Disordered" evidence="8">
    <location>
        <begin position="1"/>
        <end position="24"/>
    </location>
</feature>
<dbReference type="KEGG" id="dpp:DICPUDRAFT_157949"/>
<dbReference type="OrthoDB" id="18894at2759"/>
<evidence type="ECO:0000313" key="12">
    <source>
        <dbReference type="Proteomes" id="UP000001064"/>
    </source>
</evidence>
<evidence type="ECO:0000256" key="3">
    <source>
        <dbReference type="ARBA" id="ARBA00022448"/>
    </source>
</evidence>
<dbReference type="RefSeq" id="XP_003293152.1">
    <property type="nucleotide sequence ID" value="XM_003293104.1"/>
</dbReference>
<comment type="subcellular location">
    <subcellularLocation>
        <location evidence="1">Endoplasmic reticulum membrane</location>
        <topology evidence="1">Multi-pass membrane protein</topology>
    </subcellularLocation>
</comment>
<dbReference type="eggNOG" id="ENOG502RF96">
    <property type="taxonomic scope" value="Eukaryota"/>
</dbReference>
<evidence type="ECO:0000256" key="7">
    <source>
        <dbReference type="ARBA" id="ARBA00023136"/>
    </source>
</evidence>
<dbReference type="GeneID" id="10510770"/>